<dbReference type="SUPFAM" id="SSF55021">
    <property type="entry name" value="ACT-like"/>
    <property type="match status" value="1"/>
</dbReference>
<dbReference type="Pfam" id="PF00585">
    <property type="entry name" value="Thr_dehydrat_C"/>
    <property type="match status" value="1"/>
</dbReference>
<protein>
    <submittedName>
        <fullName evidence="2">L-threonine dehydratase biosynthetic IlvA</fullName>
        <ecNumber evidence="2">4.3.1.19</ecNumber>
    </submittedName>
</protein>
<dbReference type="InterPro" id="IPR001721">
    <property type="entry name" value="TD_ACT-like"/>
</dbReference>
<dbReference type="EMBL" id="UGYK01000002">
    <property type="protein sequence ID" value="SUI42784.1"/>
    <property type="molecule type" value="Genomic_DNA"/>
</dbReference>
<dbReference type="Proteomes" id="UP000254765">
    <property type="component" value="Unassembled WGS sequence"/>
</dbReference>
<name>A0A379YAJ4_SERMA</name>
<sequence>MFHYRSHGTDFGRVLAAFELAQSEPEFERHLQALGYDCHDETDNPAFRFFLQG</sequence>
<dbReference type="GO" id="GO:0004794">
    <property type="term" value="F:threonine deaminase activity"/>
    <property type="evidence" value="ECO:0007669"/>
    <property type="project" value="UniProtKB-EC"/>
</dbReference>
<dbReference type="AlphaFoldDB" id="A0A379YAJ4"/>
<feature type="domain" description="ACT-like" evidence="1">
    <location>
        <begin position="2"/>
        <end position="51"/>
    </location>
</feature>
<evidence type="ECO:0000313" key="2">
    <source>
        <dbReference type="EMBL" id="SUI42784.1"/>
    </source>
</evidence>
<reference evidence="2 3" key="1">
    <citation type="submission" date="2018-06" db="EMBL/GenBank/DDBJ databases">
        <authorList>
            <consortium name="Pathogen Informatics"/>
            <person name="Doyle S."/>
        </authorList>
    </citation>
    <scope>NUCLEOTIDE SEQUENCE [LARGE SCALE GENOMIC DNA]</scope>
    <source>
        <strain evidence="2 3">NCTC10211</strain>
    </source>
</reference>
<proteinExistence type="predicted"/>
<gene>
    <name evidence="2" type="primary">ilvA_3</name>
    <name evidence="2" type="ORF">NCTC10211_01305</name>
</gene>
<accession>A0A379YAJ4</accession>
<dbReference type="InterPro" id="IPR038110">
    <property type="entry name" value="TD_ACT-like_sf"/>
</dbReference>
<dbReference type="EC" id="4.3.1.19" evidence="2"/>
<evidence type="ECO:0000259" key="1">
    <source>
        <dbReference type="Pfam" id="PF00585"/>
    </source>
</evidence>
<dbReference type="Gene3D" id="3.40.1020.10">
    <property type="entry name" value="Biosynthetic Threonine Deaminase, Domain 3"/>
    <property type="match status" value="1"/>
</dbReference>
<keyword evidence="2" id="KW-0456">Lyase</keyword>
<evidence type="ECO:0000313" key="3">
    <source>
        <dbReference type="Proteomes" id="UP000254765"/>
    </source>
</evidence>
<dbReference type="InterPro" id="IPR045865">
    <property type="entry name" value="ACT-like_dom_sf"/>
</dbReference>
<organism evidence="2 3">
    <name type="scientific">Serratia marcescens</name>
    <dbReference type="NCBI Taxonomy" id="615"/>
    <lineage>
        <taxon>Bacteria</taxon>
        <taxon>Pseudomonadati</taxon>
        <taxon>Pseudomonadota</taxon>
        <taxon>Gammaproteobacteria</taxon>
        <taxon>Enterobacterales</taxon>
        <taxon>Yersiniaceae</taxon>
        <taxon>Serratia</taxon>
    </lineage>
</organism>